<evidence type="ECO:0000259" key="15">
    <source>
        <dbReference type="Pfam" id="PF01514"/>
    </source>
</evidence>
<organism evidence="17 18">
    <name type="scientific">Aliidiomarina sanyensis</name>
    <dbReference type="NCBI Taxonomy" id="1249555"/>
    <lineage>
        <taxon>Bacteria</taxon>
        <taxon>Pseudomonadati</taxon>
        <taxon>Pseudomonadota</taxon>
        <taxon>Gammaproteobacteria</taxon>
        <taxon>Alteromonadales</taxon>
        <taxon>Idiomarinaceae</taxon>
        <taxon>Aliidiomarina</taxon>
    </lineage>
</organism>
<dbReference type="Gene3D" id="3.30.300.30">
    <property type="match status" value="1"/>
</dbReference>
<keyword evidence="9 14" id="KW-0472">Membrane</keyword>
<name>A0A432WPZ6_9GAMM</name>
<keyword evidence="6" id="KW-1003">Cell membrane</keyword>
<evidence type="ECO:0000256" key="1">
    <source>
        <dbReference type="ARBA" id="ARBA00003820"/>
    </source>
</evidence>
<dbReference type="InterPro" id="IPR045851">
    <property type="entry name" value="AMP-bd_C_sf"/>
</dbReference>
<keyword evidence="10 12" id="KW-0975">Bacterial flagellum</keyword>
<keyword evidence="17" id="KW-0282">Flagellum</keyword>
<dbReference type="InterPro" id="IPR013556">
    <property type="entry name" value="Flag_M-ring_C"/>
</dbReference>
<evidence type="ECO:0000256" key="8">
    <source>
        <dbReference type="ARBA" id="ARBA00022989"/>
    </source>
</evidence>
<sequence>MDTTMNTAAQPTSAKPSAPAGGSLSGATAAAPSSPVERILTQLRSGGLLPLLIGGAAFIAVVVALVMWASSPEYRVLYSNLSEADGGRIVSELESQRIPYQITGNGSTIMVPGNQVHRVRLSMAEQGLPHGGNVGFALMDNQSFGISQFAEQVNFQRALEGELANSMESLGPVHRARVHLSMAKPSVFVRDREPAKASVVVTLHPGRTLGDGQVSAIVHMVSSAVPELTAEHVTVVDQLGNLLSRNGQKSDLSGTELAFTEEVERTFQRRVEDILAPILGRHNVRAQVVAQIDFSRVEETSERYSPNQTPETAAIRSIQSNLSYAGDGDRAQGVPGALSNTPPGVVTAPIETAPDANEEPANGVQGAITRSQNTVRQDNIVNYEVDRSIAHIQHQRGRLERLSAAVVVNYKDAFNEEGEAIRVPLTEAELAQVERLVRQAIGFTELRGDAIEIVNSQFVASREEVGYVQREWWEDPQNQIILMQAGRYLLAGLGILLFYLLIVRPLMRRFAPPASAKDSDESDDETETLAKRAGSFRAVVGDDEDVSDSRDEDVEEMTFNWPKKKNLSAYEQALKKTQEVARQKPRQVARIVQNWLAEDDNARDEVVR</sequence>
<evidence type="ECO:0000313" key="18">
    <source>
        <dbReference type="Proteomes" id="UP000288405"/>
    </source>
</evidence>
<evidence type="ECO:0000256" key="6">
    <source>
        <dbReference type="ARBA" id="ARBA00022475"/>
    </source>
</evidence>
<keyword evidence="7 14" id="KW-0812">Transmembrane</keyword>
<dbReference type="GO" id="GO:0009431">
    <property type="term" value="C:bacterial-type flagellum basal body, MS ring"/>
    <property type="evidence" value="ECO:0007669"/>
    <property type="project" value="InterPro"/>
</dbReference>
<feature type="compositionally biased region" description="Low complexity" evidence="13">
    <location>
        <begin position="11"/>
        <end position="30"/>
    </location>
</feature>
<evidence type="ECO:0000256" key="14">
    <source>
        <dbReference type="SAM" id="Phobius"/>
    </source>
</evidence>
<dbReference type="NCBIfam" id="TIGR00206">
    <property type="entry name" value="fliF"/>
    <property type="match status" value="1"/>
</dbReference>
<gene>
    <name evidence="17" type="ORF">CWE11_03430</name>
</gene>
<dbReference type="AlphaFoldDB" id="A0A432WPZ6"/>
<comment type="caution">
    <text evidence="17">The sequence shown here is derived from an EMBL/GenBank/DDBJ whole genome shotgun (WGS) entry which is preliminary data.</text>
</comment>
<evidence type="ECO:0000256" key="7">
    <source>
        <dbReference type="ARBA" id="ARBA00022692"/>
    </source>
</evidence>
<comment type="subcellular location">
    <subcellularLocation>
        <location evidence="2 12">Bacterial flagellum basal body</location>
    </subcellularLocation>
    <subcellularLocation>
        <location evidence="3">Cell membrane</location>
        <topology evidence="3">Multi-pass membrane protein</topology>
    </subcellularLocation>
</comment>
<comment type="similarity">
    <text evidence="4 12">Belongs to the FliF family.</text>
</comment>
<evidence type="ECO:0000256" key="4">
    <source>
        <dbReference type="ARBA" id="ARBA00007971"/>
    </source>
</evidence>
<feature type="transmembrane region" description="Helical" evidence="14">
    <location>
        <begin position="488"/>
        <end position="507"/>
    </location>
</feature>
<keyword evidence="17" id="KW-0969">Cilium</keyword>
<dbReference type="InterPro" id="IPR006182">
    <property type="entry name" value="FliF_N_dom"/>
</dbReference>
<reference evidence="17 18" key="1">
    <citation type="journal article" date="2011" name="Front. Microbiol.">
        <title>Genomic signatures of strain selection and enhancement in Bacillus atrophaeus var. globigii, a historical biowarfare simulant.</title>
        <authorList>
            <person name="Gibbons H.S."/>
            <person name="Broomall S.M."/>
            <person name="McNew L.A."/>
            <person name="Daligault H."/>
            <person name="Chapman C."/>
            <person name="Bruce D."/>
            <person name="Karavis M."/>
            <person name="Krepps M."/>
            <person name="McGregor P.A."/>
            <person name="Hong C."/>
            <person name="Park K.H."/>
            <person name="Akmal A."/>
            <person name="Feldman A."/>
            <person name="Lin J.S."/>
            <person name="Chang W.E."/>
            <person name="Higgs B.W."/>
            <person name="Demirev P."/>
            <person name="Lindquist J."/>
            <person name="Liem A."/>
            <person name="Fochler E."/>
            <person name="Read T.D."/>
            <person name="Tapia R."/>
            <person name="Johnson S."/>
            <person name="Bishop-Lilly K.A."/>
            <person name="Detter C."/>
            <person name="Han C."/>
            <person name="Sozhamannan S."/>
            <person name="Rosenzweig C.N."/>
            <person name="Skowronski E.W."/>
        </authorList>
    </citation>
    <scope>NUCLEOTIDE SEQUENCE [LARGE SCALE GENOMIC DNA]</scope>
    <source>
        <strain evidence="17 18">GYP-17</strain>
    </source>
</reference>
<dbReference type="EMBL" id="PIPM01000002">
    <property type="protein sequence ID" value="RUO35818.1"/>
    <property type="molecule type" value="Genomic_DNA"/>
</dbReference>
<feature type="transmembrane region" description="Helical" evidence="14">
    <location>
        <begin position="48"/>
        <end position="69"/>
    </location>
</feature>
<dbReference type="PIRSF" id="PIRSF004862">
    <property type="entry name" value="FliF"/>
    <property type="match status" value="1"/>
</dbReference>
<dbReference type="Pfam" id="PF08345">
    <property type="entry name" value="YscJ_FliF_C"/>
    <property type="match status" value="1"/>
</dbReference>
<evidence type="ECO:0000256" key="13">
    <source>
        <dbReference type="SAM" id="MobiDB-lite"/>
    </source>
</evidence>
<feature type="region of interest" description="Disordered" evidence="13">
    <location>
        <begin position="1"/>
        <end position="30"/>
    </location>
</feature>
<evidence type="ECO:0000256" key="12">
    <source>
        <dbReference type="PIRNR" id="PIRNR004862"/>
    </source>
</evidence>
<dbReference type="GO" id="GO:0005886">
    <property type="term" value="C:plasma membrane"/>
    <property type="evidence" value="ECO:0007669"/>
    <property type="project" value="UniProtKB-SubCell"/>
</dbReference>
<accession>A0A432WPZ6</accession>
<dbReference type="PRINTS" id="PR01009">
    <property type="entry name" value="FLGMRINGFLIF"/>
</dbReference>
<feature type="compositionally biased region" description="Polar residues" evidence="13">
    <location>
        <begin position="1"/>
        <end position="10"/>
    </location>
</feature>
<protein>
    <recommendedName>
        <fullName evidence="5 12">Flagellar M-ring protein</fullName>
    </recommendedName>
</protein>
<feature type="domain" description="Flagellar M-ring N-terminal" evidence="15">
    <location>
        <begin position="70"/>
        <end position="244"/>
    </location>
</feature>
<dbReference type="Proteomes" id="UP000288405">
    <property type="component" value="Unassembled WGS sequence"/>
</dbReference>
<dbReference type="Pfam" id="PF01514">
    <property type="entry name" value="YscJ_FliF"/>
    <property type="match status" value="1"/>
</dbReference>
<evidence type="ECO:0000313" key="17">
    <source>
        <dbReference type="EMBL" id="RUO35818.1"/>
    </source>
</evidence>
<comment type="subunit">
    <text evidence="11">The basal body constitutes a major portion of the flagellar organelle and consists of four rings (L,P,S, and M) mounted on a central rod. The M ring is integral to the inner membrane of the cell and may be connected to the flagellar rod via the S ring. The S (supramembrane ring) lies just distal to the M ring. The L and P rings lie in the outer membrane and the periplasmic space, respectively.</text>
</comment>
<keyword evidence="17" id="KW-0966">Cell projection</keyword>
<evidence type="ECO:0000256" key="9">
    <source>
        <dbReference type="ARBA" id="ARBA00023136"/>
    </source>
</evidence>
<evidence type="ECO:0000256" key="2">
    <source>
        <dbReference type="ARBA" id="ARBA00004117"/>
    </source>
</evidence>
<evidence type="ECO:0000256" key="5">
    <source>
        <dbReference type="ARBA" id="ARBA00017949"/>
    </source>
</evidence>
<evidence type="ECO:0000256" key="11">
    <source>
        <dbReference type="ARBA" id="ARBA00025936"/>
    </source>
</evidence>
<dbReference type="PANTHER" id="PTHR30046:SF0">
    <property type="entry name" value="FLAGELLAR M-RING PROTEIN"/>
    <property type="match status" value="1"/>
</dbReference>
<keyword evidence="8 14" id="KW-1133">Transmembrane helix</keyword>
<dbReference type="PANTHER" id="PTHR30046">
    <property type="entry name" value="FLAGELLAR M-RING PROTEIN"/>
    <property type="match status" value="1"/>
</dbReference>
<keyword evidence="18" id="KW-1185">Reference proteome</keyword>
<evidence type="ECO:0000256" key="3">
    <source>
        <dbReference type="ARBA" id="ARBA00004651"/>
    </source>
</evidence>
<dbReference type="InterPro" id="IPR043427">
    <property type="entry name" value="YscJ/FliF"/>
</dbReference>
<dbReference type="InterPro" id="IPR000067">
    <property type="entry name" value="FlgMring_FliF"/>
</dbReference>
<dbReference type="GO" id="GO:0003774">
    <property type="term" value="F:cytoskeletal motor activity"/>
    <property type="evidence" value="ECO:0007669"/>
    <property type="project" value="InterPro"/>
</dbReference>
<evidence type="ECO:0000256" key="10">
    <source>
        <dbReference type="ARBA" id="ARBA00023143"/>
    </source>
</evidence>
<feature type="domain" description="Flagellar M-ring C-terminal" evidence="16">
    <location>
        <begin position="275"/>
        <end position="458"/>
    </location>
</feature>
<dbReference type="OrthoDB" id="8554211at2"/>
<comment type="function">
    <text evidence="1 12">The M ring may be actively involved in energy transduction.</text>
</comment>
<dbReference type="GO" id="GO:0071973">
    <property type="term" value="P:bacterial-type flagellum-dependent cell motility"/>
    <property type="evidence" value="ECO:0007669"/>
    <property type="project" value="InterPro"/>
</dbReference>
<proteinExistence type="inferred from homology"/>
<evidence type="ECO:0000259" key="16">
    <source>
        <dbReference type="Pfam" id="PF08345"/>
    </source>
</evidence>